<comment type="catalytic activity">
    <reaction evidence="6">
        <text>L-glutamyl-[protein] + L-glutamate + ATP = gamma-L-glutamyl-L-glutamyl-[protein] + ADP + phosphate + H(+)</text>
        <dbReference type="Rhea" id="RHEA:60144"/>
        <dbReference type="Rhea" id="RHEA-COMP:10208"/>
        <dbReference type="Rhea" id="RHEA-COMP:15517"/>
        <dbReference type="ChEBI" id="CHEBI:15378"/>
        <dbReference type="ChEBI" id="CHEBI:29973"/>
        <dbReference type="ChEBI" id="CHEBI:29985"/>
        <dbReference type="ChEBI" id="CHEBI:30616"/>
        <dbReference type="ChEBI" id="CHEBI:43474"/>
        <dbReference type="ChEBI" id="CHEBI:143622"/>
        <dbReference type="ChEBI" id="CHEBI:456216"/>
    </reaction>
    <physiologicalReaction direction="left-to-right" evidence="6">
        <dbReference type="Rhea" id="RHEA:60145"/>
    </physiologicalReaction>
</comment>
<evidence type="ECO:0000313" key="8">
    <source>
        <dbReference type="Proteomes" id="UP000024404"/>
    </source>
</evidence>
<comment type="similarity">
    <text evidence="1">Belongs to the tubulin--tyrosine ligase family.</text>
</comment>
<sequence>MDVVVLMVHVGDVVLEVLFSVLEQIAAVNKNIVAHSKCCFELFGFDILIHTGLKSRLLEVNLSPVFAVGCCQFYEYSTFISYCVSLPLL</sequence>
<evidence type="ECO:0000256" key="6">
    <source>
        <dbReference type="ARBA" id="ARBA00049274"/>
    </source>
</evidence>
<organism evidence="7 8">
    <name type="scientific">Onchocerca volvulus</name>
    <dbReference type="NCBI Taxonomy" id="6282"/>
    <lineage>
        <taxon>Eukaryota</taxon>
        <taxon>Metazoa</taxon>
        <taxon>Ecdysozoa</taxon>
        <taxon>Nematoda</taxon>
        <taxon>Chromadorea</taxon>
        <taxon>Rhabditida</taxon>
        <taxon>Spirurina</taxon>
        <taxon>Spiruromorpha</taxon>
        <taxon>Filarioidea</taxon>
        <taxon>Onchocercidae</taxon>
        <taxon>Onchocerca</taxon>
    </lineage>
</organism>
<keyword evidence="2" id="KW-0436">Ligase</keyword>
<dbReference type="GO" id="GO:0019098">
    <property type="term" value="P:reproductive behavior"/>
    <property type="evidence" value="ECO:0007669"/>
    <property type="project" value="UniProtKB-ARBA"/>
</dbReference>
<keyword evidence="4" id="KW-0067">ATP-binding</keyword>
<dbReference type="Gene3D" id="3.30.470.20">
    <property type="entry name" value="ATP-grasp fold, B domain"/>
    <property type="match status" value="1"/>
</dbReference>
<dbReference type="InterPro" id="IPR004344">
    <property type="entry name" value="TTL/TTLL_fam"/>
</dbReference>
<dbReference type="PANTHER" id="PTHR12241">
    <property type="entry name" value="TUBULIN POLYGLUTAMYLASE"/>
    <property type="match status" value="1"/>
</dbReference>
<evidence type="ECO:0000256" key="2">
    <source>
        <dbReference type="ARBA" id="ARBA00022598"/>
    </source>
</evidence>
<reference evidence="7" key="2">
    <citation type="submission" date="2022-06" db="UniProtKB">
        <authorList>
            <consortium name="EnsemblMetazoa"/>
        </authorList>
    </citation>
    <scope>IDENTIFICATION</scope>
</reference>
<dbReference type="EMBL" id="CMVM020000971">
    <property type="status" value="NOT_ANNOTATED_CDS"/>
    <property type="molecule type" value="Genomic_DNA"/>
</dbReference>
<dbReference type="PANTHER" id="PTHR12241:SF145">
    <property type="entry name" value="TUBULIN POLYGLUTAMYLASE TTLL5"/>
    <property type="match status" value="1"/>
</dbReference>
<keyword evidence="3" id="KW-0547">Nucleotide-binding</keyword>
<reference evidence="8" key="1">
    <citation type="submission" date="2013-10" db="EMBL/GenBank/DDBJ databases">
        <title>Genome sequencing of Onchocerca volvulus.</title>
        <authorList>
            <person name="Cotton J."/>
            <person name="Tsai J."/>
            <person name="Stanley E."/>
            <person name="Tracey A."/>
            <person name="Holroyd N."/>
            <person name="Lustigman S."/>
            <person name="Berriman M."/>
        </authorList>
    </citation>
    <scope>NUCLEOTIDE SEQUENCE</scope>
</reference>
<dbReference type="PROSITE" id="PS51221">
    <property type="entry name" value="TTL"/>
    <property type="match status" value="1"/>
</dbReference>
<dbReference type="GO" id="GO:0000226">
    <property type="term" value="P:microtubule cytoskeleton organization"/>
    <property type="evidence" value="ECO:0007669"/>
    <property type="project" value="TreeGrafter"/>
</dbReference>
<dbReference type="GO" id="GO:0005524">
    <property type="term" value="F:ATP binding"/>
    <property type="evidence" value="ECO:0007669"/>
    <property type="project" value="UniProtKB-KW"/>
</dbReference>
<evidence type="ECO:0000256" key="3">
    <source>
        <dbReference type="ARBA" id="ARBA00022741"/>
    </source>
</evidence>
<keyword evidence="8" id="KW-1185">Reference proteome</keyword>
<dbReference type="AlphaFoldDB" id="A0A8R1XSA0"/>
<evidence type="ECO:0000313" key="7">
    <source>
        <dbReference type="EnsemblMetazoa" id="OVOC12929.1"/>
    </source>
</evidence>
<dbReference type="GO" id="GO:0036064">
    <property type="term" value="C:ciliary basal body"/>
    <property type="evidence" value="ECO:0007669"/>
    <property type="project" value="TreeGrafter"/>
</dbReference>
<proteinExistence type="inferred from homology"/>
<dbReference type="Proteomes" id="UP000024404">
    <property type="component" value="Unassembled WGS sequence"/>
</dbReference>
<dbReference type="Pfam" id="PF03133">
    <property type="entry name" value="TTL"/>
    <property type="match status" value="1"/>
</dbReference>
<evidence type="ECO:0000256" key="5">
    <source>
        <dbReference type="ARBA" id="ARBA00041448"/>
    </source>
</evidence>
<name>A0A8R1XSA0_ONCVO</name>
<accession>A0A8R1XSA0</accession>
<evidence type="ECO:0000256" key="4">
    <source>
        <dbReference type="ARBA" id="ARBA00022840"/>
    </source>
</evidence>
<dbReference type="GO" id="GO:0015631">
    <property type="term" value="F:tubulin binding"/>
    <property type="evidence" value="ECO:0007669"/>
    <property type="project" value="TreeGrafter"/>
</dbReference>
<protein>
    <recommendedName>
        <fullName evidence="5">Tubulin--tyrosine ligase-like protein 5</fullName>
    </recommendedName>
</protein>
<dbReference type="EnsemblMetazoa" id="OVOC12929.1">
    <property type="protein sequence ID" value="OVOC12929.1"/>
    <property type="gene ID" value="WBGene00249738"/>
</dbReference>
<evidence type="ECO:0000256" key="1">
    <source>
        <dbReference type="ARBA" id="ARBA00006820"/>
    </source>
</evidence>
<dbReference type="GO" id="GO:0070740">
    <property type="term" value="F:tubulin-glutamic acid ligase activity"/>
    <property type="evidence" value="ECO:0007669"/>
    <property type="project" value="TreeGrafter"/>
</dbReference>